<dbReference type="PANTHER" id="PTHR18939:SF4">
    <property type="entry name" value="RIBOSOME-BINDING PROTEIN 1"/>
    <property type="match status" value="1"/>
</dbReference>
<feature type="compositionally biased region" description="Low complexity" evidence="2">
    <location>
        <begin position="197"/>
        <end position="220"/>
    </location>
</feature>
<organism evidence="3 4">
    <name type="scientific">Tetranychus urticae</name>
    <name type="common">Two-spotted spider mite</name>
    <dbReference type="NCBI Taxonomy" id="32264"/>
    <lineage>
        <taxon>Eukaryota</taxon>
        <taxon>Metazoa</taxon>
        <taxon>Ecdysozoa</taxon>
        <taxon>Arthropoda</taxon>
        <taxon>Chelicerata</taxon>
        <taxon>Arachnida</taxon>
        <taxon>Acari</taxon>
        <taxon>Acariformes</taxon>
        <taxon>Trombidiformes</taxon>
        <taxon>Prostigmata</taxon>
        <taxon>Eleutherengona</taxon>
        <taxon>Raphignathae</taxon>
        <taxon>Tetranychoidea</taxon>
        <taxon>Tetranychidae</taxon>
        <taxon>Tetranychus</taxon>
    </lineage>
</organism>
<evidence type="ECO:0000256" key="2">
    <source>
        <dbReference type="SAM" id="MobiDB-lite"/>
    </source>
</evidence>
<feature type="compositionally biased region" description="Basic and acidic residues" evidence="2">
    <location>
        <begin position="60"/>
        <end position="81"/>
    </location>
</feature>
<feature type="coiled-coil region" evidence="1">
    <location>
        <begin position="829"/>
        <end position="943"/>
    </location>
</feature>
<dbReference type="HOGENOM" id="CLU_303728_0_0_1"/>
<feature type="compositionally biased region" description="Basic and acidic residues" evidence="2">
    <location>
        <begin position="221"/>
        <end position="230"/>
    </location>
</feature>
<reference evidence="3" key="2">
    <citation type="submission" date="2015-06" db="UniProtKB">
        <authorList>
            <consortium name="EnsemblMetazoa"/>
        </authorList>
    </citation>
    <scope>IDENTIFICATION</scope>
</reference>
<sequence>MEVDLLTASICVSVALVSAVAVYLGSVFIIKEKTFDEAIEEQRKLTLLDFGSDIKGGGGKKSEKDKKSKKDKKDKDKDKDKDKKKKKNEAVKGGGSGEKIKPGIPEKEGNKTVKAKTVEKKELAVAPPASNVEDQAGANVPANSGSTVKIEKTPPINQSKAKSSEDIQQPKPVNTSKVSSDTGSQQVSPAPDENKIVSPSQPVSPSKKKASATVVQTQVKDTVDQKKSEIKGNTSGTGNQKVKPGKKGDIGEPAQVGVSNIKEDTLKGAAGKENKGKQGVEGTGIPVNESKKEAGDAKPVREPKNREIRESKPKEISRDTLDAGVKEASASRQVDGLAIVEETVKSEEAKGNLASPGKKAKKPKSSSKTDSGRLDYDLSFKQLMDHVNNHPFDSEEIQLLINVLLGKQSDETNQWKKKHDPMESIKEQLHEKEQEAATLSQNLQQTRARMKELRLDLEREKSIHAMTKEKLGQHGTELNNLKNSLQQAIEQQRMETKVLQGKLKEQDSDLQARNIAIQRLNEETVNLKLALQQMEAERANLESIPRLQHEIERLRAERGQMERHSQALQQNNEELLRNMEKMSEQIKSLNAQNNTKQNEEYSLQKKLKELQEQLRQHDANKAALLEDYKSSVDKMQKVEQEKQMIEKEKQMVEKKSEDEMKNLREKIRQLEQEKERLQEASHNKASSDEEKDGIINRLKDEINNLNNERGRYEEELKRANKAADDIKQELDLVKKESEVKVNEALTKSRAAFEEQLKKELEKVNKDKESVEKQLSEISSEKVSLEAEKARFKESLLKINQQEQDIFKSLDQLIDELVTLRAEKADNSQVEKLELELNTVRSNLKNEQDRLEKAEAEAEKFKDTLSKTDEYLKVLEQKSKEAFEQSTNATKECQRLQELVDKLEQDKSVLESNLSQVDNLKKTIKDLQAKNDELQLKLDVDNKVELIEEPAQENGKEEQNGKVDEVNEETDNNDEAKLSTI</sequence>
<feature type="compositionally biased region" description="Polar residues" evidence="2">
    <location>
        <begin position="171"/>
        <end position="188"/>
    </location>
</feature>
<accession>T1K5W9</accession>
<keyword evidence="1" id="KW-0175">Coiled coil</keyword>
<dbReference type="eggNOG" id="KOG1836">
    <property type="taxonomic scope" value="Eukaryota"/>
</dbReference>
<dbReference type="InterPro" id="IPR040248">
    <property type="entry name" value="RRBP1"/>
</dbReference>
<proteinExistence type="predicted"/>
<name>T1K5W9_TETUR</name>
<feature type="compositionally biased region" description="Basic and acidic residues" evidence="2">
    <location>
        <begin position="289"/>
        <end position="325"/>
    </location>
</feature>
<feature type="region of interest" description="Disordered" evidence="2">
    <location>
        <begin position="669"/>
        <end position="695"/>
    </location>
</feature>
<evidence type="ECO:0000313" key="4">
    <source>
        <dbReference type="Proteomes" id="UP000015104"/>
    </source>
</evidence>
<dbReference type="Proteomes" id="UP000015104">
    <property type="component" value="Unassembled WGS sequence"/>
</dbReference>
<evidence type="ECO:0000313" key="3">
    <source>
        <dbReference type="EnsemblMetazoa" id="tetur05g07800.1"/>
    </source>
</evidence>
<evidence type="ECO:0008006" key="5">
    <source>
        <dbReference type="Google" id="ProtNLM"/>
    </source>
</evidence>
<feature type="region of interest" description="Disordered" evidence="2">
    <location>
        <begin position="51"/>
        <end position="372"/>
    </location>
</feature>
<dbReference type="PANTHER" id="PTHR18939">
    <property type="entry name" value="RIBOSOME BINDING PROTEIN-1"/>
    <property type="match status" value="1"/>
</dbReference>
<dbReference type="STRING" id="32264.T1K5W9"/>
<dbReference type="EnsemblMetazoa" id="tetur05g07800.1">
    <property type="protein sequence ID" value="tetur05g07800.1"/>
    <property type="gene ID" value="tetur05g07800"/>
</dbReference>
<evidence type="ECO:0000256" key="1">
    <source>
        <dbReference type="SAM" id="Coils"/>
    </source>
</evidence>
<feature type="compositionally biased region" description="Basic and acidic residues" evidence="2">
    <location>
        <begin position="261"/>
        <end position="278"/>
    </location>
</feature>
<feature type="compositionally biased region" description="Basic and acidic residues" evidence="2">
    <location>
        <begin position="953"/>
        <end position="964"/>
    </location>
</feature>
<feature type="region of interest" description="Disordered" evidence="2">
    <location>
        <begin position="946"/>
        <end position="980"/>
    </location>
</feature>
<reference evidence="4" key="1">
    <citation type="submission" date="2011-08" db="EMBL/GenBank/DDBJ databases">
        <authorList>
            <person name="Rombauts S."/>
        </authorList>
    </citation>
    <scope>NUCLEOTIDE SEQUENCE</scope>
    <source>
        <strain evidence="4">London</strain>
    </source>
</reference>
<protein>
    <recommendedName>
        <fullName evidence="5">Ribosome receptor lysine/proline rich domain-containing protein</fullName>
    </recommendedName>
</protein>
<dbReference type="AlphaFoldDB" id="T1K5W9"/>
<feature type="compositionally biased region" description="Basic and acidic residues" evidence="2">
    <location>
        <begin position="98"/>
        <end position="123"/>
    </location>
</feature>
<feature type="compositionally biased region" description="Polar residues" evidence="2">
    <location>
        <begin position="231"/>
        <end position="240"/>
    </location>
</feature>
<dbReference type="GO" id="GO:0005789">
    <property type="term" value="C:endoplasmic reticulum membrane"/>
    <property type="evidence" value="ECO:0007669"/>
    <property type="project" value="TreeGrafter"/>
</dbReference>
<dbReference type="EMBL" id="CAEY01001591">
    <property type="status" value="NOT_ANNOTATED_CDS"/>
    <property type="molecule type" value="Genomic_DNA"/>
</dbReference>
<keyword evidence="4" id="KW-1185">Reference proteome</keyword>